<evidence type="ECO:0000313" key="2">
    <source>
        <dbReference type="EMBL" id="GMS84074.1"/>
    </source>
</evidence>
<name>A0AAV5SRW2_9BILA</name>
<evidence type="ECO:0000256" key="1">
    <source>
        <dbReference type="SAM" id="Phobius"/>
    </source>
</evidence>
<accession>A0AAV5SRW2</accession>
<feature type="non-terminal residue" evidence="2">
    <location>
        <position position="71"/>
    </location>
</feature>
<evidence type="ECO:0000313" key="3">
    <source>
        <dbReference type="Proteomes" id="UP001432027"/>
    </source>
</evidence>
<dbReference type="EMBL" id="BTSX01000002">
    <property type="protein sequence ID" value="GMS84074.1"/>
    <property type="molecule type" value="Genomic_DNA"/>
</dbReference>
<reference evidence="2" key="1">
    <citation type="submission" date="2023-10" db="EMBL/GenBank/DDBJ databases">
        <title>Genome assembly of Pristionchus species.</title>
        <authorList>
            <person name="Yoshida K."/>
            <person name="Sommer R.J."/>
        </authorList>
    </citation>
    <scope>NUCLEOTIDE SEQUENCE</scope>
    <source>
        <strain evidence="2">RS0144</strain>
    </source>
</reference>
<keyword evidence="1" id="KW-0472">Membrane</keyword>
<organism evidence="2 3">
    <name type="scientific">Pristionchus entomophagus</name>
    <dbReference type="NCBI Taxonomy" id="358040"/>
    <lineage>
        <taxon>Eukaryota</taxon>
        <taxon>Metazoa</taxon>
        <taxon>Ecdysozoa</taxon>
        <taxon>Nematoda</taxon>
        <taxon>Chromadorea</taxon>
        <taxon>Rhabditida</taxon>
        <taxon>Rhabditina</taxon>
        <taxon>Diplogasteromorpha</taxon>
        <taxon>Diplogasteroidea</taxon>
        <taxon>Neodiplogasteridae</taxon>
        <taxon>Pristionchus</taxon>
    </lineage>
</organism>
<proteinExistence type="predicted"/>
<protein>
    <recommendedName>
        <fullName evidence="4">G protein-coupled receptor</fullName>
    </recommendedName>
</protein>
<feature type="transmembrane region" description="Helical" evidence="1">
    <location>
        <begin position="6"/>
        <end position="31"/>
    </location>
</feature>
<dbReference type="AlphaFoldDB" id="A0AAV5SRW2"/>
<dbReference type="Proteomes" id="UP001432027">
    <property type="component" value="Unassembled WGS sequence"/>
</dbReference>
<evidence type="ECO:0008006" key="4">
    <source>
        <dbReference type="Google" id="ProtNLM"/>
    </source>
</evidence>
<gene>
    <name evidence="2" type="ORF">PENTCL1PPCAC_6249</name>
</gene>
<sequence length="71" mass="7887">MLHPTISVHLIVFSSAPILLNLISLIPLLRLKKGRRFADSPSLLPLLLLLLTDISLSALLLFPLYSIITQQ</sequence>
<keyword evidence="1" id="KW-1133">Transmembrane helix</keyword>
<comment type="caution">
    <text evidence="2">The sequence shown here is derived from an EMBL/GenBank/DDBJ whole genome shotgun (WGS) entry which is preliminary data.</text>
</comment>
<keyword evidence="3" id="KW-1185">Reference proteome</keyword>
<keyword evidence="1" id="KW-0812">Transmembrane</keyword>
<feature type="transmembrane region" description="Helical" evidence="1">
    <location>
        <begin position="43"/>
        <end position="68"/>
    </location>
</feature>